<accession>A0A2H9MM96</accession>
<protein>
    <recommendedName>
        <fullName evidence="4 5">Nascent polypeptide-associated complex protein</fullName>
    </recommendedName>
</protein>
<feature type="domain" description="NAC-A/B" evidence="7">
    <location>
        <begin position="3"/>
        <end position="71"/>
    </location>
</feature>
<accession>A0A2G9LKW7</accession>
<evidence type="ECO:0000256" key="3">
    <source>
        <dbReference type="ARBA" id="ARBA00022927"/>
    </source>
</evidence>
<evidence type="ECO:0000313" key="9">
    <source>
        <dbReference type="EMBL" id="PIV13933.1"/>
    </source>
</evidence>
<comment type="similarity">
    <text evidence="4">Belongs to the NAC-alpha family.</text>
</comment>
<evidence type="ECO:0000313" key="17">
    <source>
        <dbReference type="Proteomes" id="UP000228888"/>
    </source>
</evidence>
<comment type="function">
    <text evidence="4">Contacts the emerging nascent chain on the ribosome.</text>
</comment>
<dbReference type="InterPro" id="IPR002715">
    <property type="entry name" value="Nas_poly-pep-assoc_cplx_dom"/>
</dbReference>
<dbReference type="EMBL" id="PETW01000024">
    <property type="protein sequence ID" value="PIV46457.1"/>
    <property type="molecule type" value="Genomic_DNA"/>
</dbReference>
<dbReference type="EMBL" id="PFMG01000015">
    <property type="protein sequence ID" value="PIZ00002.1"/>
    <property type="molecule type" value="Genomic_DNA"/>
</dbReference>
<dbReference type="InterPro" id="IPR044034">
    <property type="entry name" value="NAC-like_UBA"/>
</dbReference>
<keyword evidence="2 4" id="KW-0694">RNA-binding</keyword>
<dbReference type="Proteomes" id="UP000228888">
    <property type="component" value="Unassembled WGS sequence"/>
</dbReference>
<dbReference type="Proteomes" id="UP000231232">
    <property type="component" value="Unassembled WGS sequence"/>
</dbReference>
<evidence type="ECO:0000313" key="16">
    <source>
        <dbReference type="Proteomes" id="UP000228874"/>
    </source>
</evidence>
<accession>A0A2H9M8Q4</accession>
<dbReference type="Proteomes" id="UP000228874">
    <property type="component" value="Unassembled WGS sequence"/>
</dbReference>
<dbReference type="EMBL" id="PFUW01000003">
    <property type="protein sequence ID" value="PJB04504.1"/>
    <property type="molecule type" value="Genomic_DNA"/>
</dbReference>
<accession>A0A2H9M307</accession>
<accession>A0A2H9N2P9</accession>
<dbReference type="GO" id="GO:0015031">
    <property type="term" value="P:protein transport"/>
    <property type="evidence" value="ECO:0007669"/>
    <property type="project" value="UniProtKB-UniRule"/>
</dbReference>
<evidence type="ECO:0000256" key="6">
    <source>
        <dbReference type="SAM" id="MobiDB-lite"/>
    </source>
</evidence>
<comment type="caution">
    <text evidence="8">The sequence shown here is derived from an EMBL/GenBank/DDBJ whole genome shotgun (WGS) entry which is preliminary data.</text>
</comment>
<dbReference type="EMBL" id="PEUT01000001">
    <property type="protein sequence ID" value="PIV13933.1"/>
    <property type="molecule type" value="Genomic_DNA"/>
</dbReference>
<name>A0A2G9LKW7_HUBC1</name>
<dbReference type="Pfam" id="PF01849">
    <property type="entry name" value="NAC"/>
    <property type="match status" value="1"/>
</dbReference>
<reference evidence="8 18" key="1">
    <citation type="submission" date="2017-09" db="EMBL/GenBank/DDBJ databases">
        <title>Depth-based differentiation of microbial function through sediment-hosted aquifers and enrichment of novel symbionts in the deep terrestrial subsurface.</title>
        <authorList>
            <person name="Probst A.J."/>
            <person name="Ladd B."/>
            <person name="Jarett J.K."/>
            <person name="Geller-Mcgrath D.E."/>
            <person name="Sieber C.M."/>
            <person name="Emerson J.B."/>
            <person name="Anantharaman K."/>
            <person name="Thomas B.C."/>
            <person name="Malmstrom R."/>
            <person name="Stieglmeier M."/>
            <person name="Klingl A."/>
            <person name="Woyke T."/>
            <person name="Ryan C.M."/>
            <person name="Banfield J.F."/>
        </authorList>
    </citation>
    <scope>NUCLEOTIDE SEQUENCE [LARGE SCALE GENOMIC DNA]</scope>
    <source>
        <strain evidence="10">CG02_land_8_20_14_3_00_31_209</strain>
        <strain evidence="9">CG03_land_8_20_14_0_80_31_114</strain>
        <strain evidence="11">CG17_big_fil_post_rev_8_21_14_2_50_31_73</strain>
        <strain evidence="8">CG18_big_fil_WC_8_21_14_2_50_31_19</strain>
        <strain evidence="13">CG_4_10_14_0_8_um_filter_31_133</strain>
        <strain evidence="12">CG_4_8_14_3_um_filter</strain>
        <strain evidence="15">CG_4_9_14_0_8_um_filter_31_21</strain>
        <strain evidence="14">CG_4_9_14_3_um_filter_31_125</strain>
    </source>
</reference>
<dbReference type="Gene3D" id="1.10.8.10">
    <property type="entry name" value="DNA helicase RuvA subunit, C-terminal domain"/>
    <property type="match status" value="1"/>
</dbReference>
<evidence type="ECO:0000256" key="4">
    <source>
        <dbReference type="HAMAP-Rule" id="MF_00814"/>
    </source>
</evidence>
<evidence type="ECO:0000313" key="11">
    <source>
        <dbReference type="EMBL" id="PIV89618.1"/>
    </source>
</evidence>
<dbReference type="CDD" id="cd14359">
    <property type="entry name" value="UBA_AeNAC"/>
    <property type="match status" value="1"/>
</dbReference>
<dbReference type="Proteomes" id="UP000228989">
    <property type="component" value="Unassembled WGS sequence"/>
</dbReference>
<evidence type="ECO:0000256" key="5">
    <source>
        <dbReference type="NCBIfam" id="TIGR00264"/>
    </source>
</evidence>
<accession>A0A2H9P916</accession>
<dbReference type="EMBL" id="PFIH01000021">
    <property type="protein sequence ID" value="PIX28178.1"/>
    <property type="molecule type" value="Genomic_DNA"/>
</dbReference>
<accession>A0A2H9RD85</accession>
<evidence type="ECO:0000256" key="2">
    <source>
        <dbReference type="ARBA" id="ARBA00022884"/>
    </source>
</evidence>
<dbReference type="EMBL" id="PCUF01000001">
    <property type="protein sequence ID" value="PIN66810.1"/>
    <property type="molecule type" value="Genomic_DNA"/>
</dbReference>
<evidence type="ECO:0000259" key="7">
    <source>
        <dbReference type="PROSITE" id="PS51151"/>
    </source>
</evidence>
<organism evidence="8 18">
    <name type="scientific">Huberarchaeum crystalense</name>
    <dbReference type="NCBI Taxonomy" id="2014257"/>
    <lineage>
        <taxon>Archaea</taxon>
        <taxon>Candidatus Huberarchaeota</taxon>
        <taxon>Candidatus Huberarchaeia</taxon>
        <taxon>Candidatus Huberarchaeales</taxon>
        <taxon>Candidatus Huberarchaeaceae</taxon>
        <taxon>Candidatus Huberarchaeum</taxon>
    </lineage>
</organism>
<reference evidence="16 17" key="2">
    <citation type="submission" date="2017-09" db="EMBL/GenBank/DDBJ databases">
        <title>Depth-based differentiation of microbial function through sediment-hosted aquifers and enrichment of novel symbionts in the deep terrestrial subsurface.</title>
        <authorList>
            <person name="Probst A.J."/>
            <person name="Ladd B."/>
            <person name="Jarett J.K."/>
            <person name="Geller-Mcgrath D.E."/>
            <person name="Sieber C.M.K."/>
            <person name="Emerson J.B."/>
            <person name="Anantharaman K."/>
            <person name="Thomas B.C."/>
            <person name="Malmstrom R."/>
            <person name="Stieglmeier M."/>
            <person name="Klingl A."/>
            <person name="Woyke T."/>
            <person name="Ryan C.M."/>
            <person name="Banfield J.F."/>
        </authorList>
    </citation>
    <scope>NUCLEOTIDE SEQUENCE [LARGE SCALE GENOMIC DNA]</scope>
</reference>
<accession>A0A2H9QSW1</accession>
<evidence type="ECO:0000313" key="13">
    <source>
        <dbReference type="EMBL" id="PIZ00002.1"/>
    </source>
</evidence>
<dbReference type="HAMAP" id="MF_00814">
    <property type="entry name" value="NAC_arch"/>
    <property type="match status" value="1"/>
</dbReference>
<dbReference type="SMART" id="SM01407">
    <property type="entry name" value="NAC"/>
    <property type="match status" value="1"/>
</dbReference>
<evidence type="ECO:0000313" key="12">
    <source>
        <dbReference type="EMBL" id="PIX28178.1"/>
    </source>
</evidence>
<dbReference type="Proteomes" id="UP000230713">
    <property type="component" value="Unassembled WGS sequence"/>
</dbReference>
<dbReference type="Gene3D" id="2.20.70.30">
    <property type="entry name" value="Nascent polypeptide-associated complex domain"/>
    <property type="match status" value="1"/>
</dbReference>
<proteinExistence type="inferred from homology"/>
<comment type="subunit">
    <text evidence="4">Homodimer. Interacts with the ribosome. Binds ribosomal RNA.</text>
</comment>
<sequence length="119" mass="13293">MFNIDPRQMEKVMKQMGMKQEGIPANEVVIKTTGGKKIIIKNPQVIRISMQGNESFQISGEIIEEARADEESNISNNFSEEDVETVVEQTGASKDKAKTKLIENKGNLAKTILDLKNKI</sequence>
<dbReference type="GO" id="GO:0003723">
    <property type="term" value="F:RNA binding"/>
    <property type="evidence" value="ECO:0007669"/>
    <property type="project" value="UniProtKB-UniRule"/>
</dbReference>
<dbReference type="EMBL" id="PFSX01000026">
    <property type="protein sequence ID" value="PJC01530.1"/>
    <property type="molecule type" value="Genomic_DNA"/>
</dbReference>
<dbReference type="Proteomes" id="UP000229789">
    <property type="component" value="Unassembled WGS sequence"/>
</dbReference>
<dbReference type="InterPro" id="IPR038187">
    <property type="entry name" value="NAC_A/B_dom_sf"/>
</dbReference>
<dbReference type="InterPro" id="IPR005231">
    <property type="entry name" value="NAC_arc"/>
</dbReference>
<evidence type="ECO:0000313" key="8">
    <source>
        <dbReference type="EMBL" id="PIN66810.1"/>
    </source>
</evidence>
<dbReference type="PROSITE" id="PS51151">
    <property type="entry name" value="NAC_AB"/>
    <property type="match status" value="1"/>
</dbReference>
<dbReference type="NCBIfam" id="TIGR00264">
    <property type="entry name" value="archaeal-type nascent polypeptide-associated complex protein"/>
    <property type="match status" value="1"/>
</dbReference>
<gene>
    <name evidence="4" type="primary">nac</name>
    <name evidence="15" type="ORF">CO072_00980</name>
    <name evidence="14" type="ORF">CO124_00175</name>
    <name evidence="10" type="ORF">COS22_01325</name>
    <name evidence="9" type="ORF">COS45_00050</name>
    <name evidence="11" type="ORF">COW47_01785</name>
    <name evidence="8" type="ORF">COW69_00260</name>
    <name evidence="13" type="ORF">COY63_00570</name>
    <name evidence="12" type="ORF">COZ66_00740</name>
</gene>
<evidence type="ECO:0000313" key="18">
    <source>
        <dbReference type="Proteomes" id="UP000229789"/>
    </source>
</evidence>
<evidence type="ECO:0000256" key="1">
    <source>
        <dbReference type="ARBA" id="ARBA00022448"/>
    </source>
</evidence>
<keyword evidence="3 4" id="KW-0653">Protein transport</keyword>
<dbReference type="EMBL" id="PFFF01000041">
    <property type="protein sequence ID" value="PIV89618.1"/>
    <property type="molecule type" value="Genomic_DNA"/>
</dbReference>
<evidence type="ECO:0000313" key="14">
    <source>
        <dbReference type="EMBL" id="PJB04504.1"/>
    </source>
</evidence>
<keyword evidence="1 4" id="KW-0813">Transport</keyword>
<evidence type="ECO:0000313" key="15">
    <source>
        <dbReference type="EMBL" id="PJC01530.1"/>
    </source>
</evidence>
<dbReference type="Pfam" id="PF19026">
    <property type="entry name" value="UBA_HYPK"/>
    <property type="match status" value="1"/>
</dbReference>
<feature type="region of interest" description="Disordered" evidence="6">
    <location>
        <begin position="71"/>
        <end position="90"/>
    </location>
</feature>
<dbReference type="Proteomes" id="UP000231449">
    <property type="component" value="Unassembled WGS sequence"/>
</dbReference>
<dbReference type="Proteomes" id="UP000230477">
    <property type="component" value="Unassembled WGS sequence"/>
</dbReference>
<dbReference type="AlphaFoldDB" id="A0A2G9LKW7"/>
<evidence type="ECO:0000313" key="10">
    <source>
        <dbReference type="EMBL" id="PIV46457.1"/>
    </source>
</evidence>